<gene>
    <name evidence="5" type="primary">ubiB_1</name>
    <name evidence="5" type="ORF">CA13_44440</name>
</gene>
<evidence type="ECO:0000259" key="4">
    <source>
        <dbReference type="PROSITE" id="PS50011"/>
    </source>
</evidence>
<comment type="similarity">
    <text evidence="1">Belongs to the protein kinase superfamily. ADCK protein kinase family.</text>
</comment>
<keyword evidence="3" id="KW-1133">Transmembrane helix</keyword>
<evidence type="ECO:0000313" key="5">
    <source>
        <dbReference type="EMBL" id="TWT82981.1"/>
    </source>
</evidence>
<dbReference type="PROSITE" id="PS50011">
    <property type="entry name" value="PROTEIN_KINASE_DOM"/>
    <property type="match status" value="1"/>
</dbReference>
<feature type="transmembrane region" description="Helical" evidence="3">
    <location>
        <begin position="561"/>
        <end position="581"/>
    </location>
</feature>
<keyword evidence="5" id="KW-0808">Transferase</keyword>
<keyword evidence="6" id="KW-1185">Reference proteome</keyword>
<feature type="domain" description="Protein kinase" evidence="4">
    <location>
        <begin position="127"/>
        <end position="459"/>
    </location>
</feature>
<dbReference type="InterPro" id="IPR004147">
    <property type="entry name" value="ABC1_dom"/>
</dbReference>
<keyword evidence="3" id="KW-0812">Transmembrane</keyword>
<evidence type="ECO:0000256" key="2">
    <source>
        <dbReference type="SAM" id="MobiDB-lite"/>
    </source>
</evidence>
<dbReference type="GO" id="GO:0004672">
    <property type="term" value="F:protein kinase activity"/>
    <property type="evidence" value="ECO:0007669"/>
    <property type="project" value="InterPro"/>
</dbReference>
<proteinExistence type="inferred from homology"/>
<evidence type="ECO:0000256" key="1">
    <source>
        <dbReference type="ARBA" id="ARBA00009670"/>
    </source>
</evidence>
<dbReference type="EMBL" id="SJPJ01000001">
    <property type="protein sequence ID" value="TWT82981.1"/>
    <property type="molecule type" value="Genomic_DNA"/>
</dbReference>
<dbReference type="OrthoDB" id="9795390at2"/>
<dbReference type="AlphaFoldDB" id="A0A5C5Z818"/>
<accession>A0A5C5Z818</accession>
<protein>
    <recommendedName>
        <fullName evidence="4">Protein kinase domain-containing protein</fullName>
    </recommendedName>
</protein>
<dbReference type="PANTHER" id="PTHR10566">
    <property type="entry name" value="CHAPERONE-ACTIVITY OF BC1 COMPLEX CABC1 -RELATED"/>
    <property type="match status" value="1"/>
</dbReference>
<dbReference type="InterPro" id="IPR011009">
    <property type="entry name" value="Kinase-like_dom_sf"/>
</dbReference>
<dbReference type="CDD" id="cd05121">
    <property type="entry name" value="ABC1_ADCK3-like"/>
    <property type="match status" value="1"/>
</dbReference>
<dbReference type="RefSeq" id="WP_146399835.1">
    <property type="nucleotide sequence ID" value="NZ_SJPJ01000001.1"/>
</dbReference>
<dbReference type="InterPro" id="IPR000719">
    <property type="entry name" value="Prot_kinase_dom"/>
</dbReference>
<feature type="transmembrane region" description="Helical" evidence="3">
    <location>
        <begin position="522"/>
        <end position="541"/>
    </location>
</feature>
<organism evidence="5 6">
    <name type="scientific">Novipirellula herctigrandis</name>
    <dbReference type="NCBI Taxonomy" id="2527986"/>
    <lineage>
        <taxon>Bacteria</taxon>
        <taxon>Pseudomonadati</taxon>
        <taxon>Planctomycetota</taxon>
        <taxon>Planctomycetia</taxon>
        <taxon>Pirellulales</taxon>
        <taxon>Pirellulaceae</taxon>
        <taxon>Novipirellula</taxon>
    </lineage>
</organism>
<dbReference type="PANTHER" id="PTHR10566:SF113">
    <property type="entry name" value="PROTEIN ACTIVITY OF BC1 COMPLEX KINASE 7, CHLOROPLASTIC"/>
    <property type="match status" value="1"/>
</dbReference>
<dbReference type="InterPro" id="IPR050154">
    <property type="entry name" value="UbiB_kinase"/>
</dbReference>
<keyword evidence="3" id="KW-0472">Membrane</keyword>
<dbReference type="Pfam" id="PF03109">
    <property type="entry name" value="ABC1"/>
    <property type="match status" value="1"/>
</dbReference>
<dbReference type="SUPFAM" id="SSF56112">
    <property type="entry name" value="Protein kinase-like (PK-like)"/>
    <property type="match status" value="1"/>
</dbReference>
<name>A0A5C5Z818_9BACT</name>
<comment type="caution">
    <text evidence="5">The sequence shown here is derived from an EMBL/GenBank/DDBJ whole genome shotgun (WGS) entry which is preliminary data.</text>
</comment>
<evidence type="ECO:0000313" key="6">
    <source>
        <dbReference type="Proteomes" id="UP000315010"/>
    </source>
</evidence>
<reference evidence="5 6" key="1">
    <citation type="submission" date="2019-02" db="EMBL/GenBank/DDBJ databases">
        <title>Deep-cultivation of Planctomycetes and their phenomic and genomic characterization uncovers novel biology.</title>
        <authorList>
            <person name="Wiegand S."/>
            <person name="Jogler M."/>
            <person name="Boedeker C."/>
            <person name="Pinto D."/>
            <person name="Vollmers J."/>
            <person name="Rivas-Marin E."/>
            <person name="Kohn T."/>
            <person name="Peeters S.H."/>
            <person name="Heuer A."/>
            <person name="Rast P."/>
            <person name="Oberbeckmann S."/>
            <person name="Bunk B."/>
            <person name="Jeske O."/>
            <person name="Meyerdierks A."/>
            <person name="Storesund J.E."/>
            <person name="Kallscheuer N."/>
            <person name="Luecker S."/>
            <person name="Lage O.M."/>
            <person name="Pohl T."/>
            <person name="Merkel B.J."/>
            <person name="Hornburger P."/>
            <person name="Mueller R.-W."/>
            <person name="Bruemmer F."/>
            <person name="Labrenz M."/>
            <person name="Spormann A.M."/>
            <person name="Op Den Camp H."/>
            <person name="Overmann J."/>
            <person name="Amann R."/>
            <person name="Jetten M.S.M."/>
            <person name="Mascher T."/>
            <person name="Medema M.H."/>
            <person name="Devos D.P."/>
            <person name="Kaster A.-K."/>
            <person name="Ovreas L."/>
            <person name="Rohde M."/>
            <person name="Galperin M.Y."/>
            <person name="Jogler C."/>
        </authorList>
    </citation>
    <scope>NUCLEOTIDE SEQUENCE [LARGE SCALE GENOMIC DNA]</scope>
    <source>
        <strain evidence="5 6">CA13</strain>
    </source>
</reference>
<sequence>MKITSIPQLYRNLKRWREILAVLQRYGLADWMSQFQKLPFRDRITDPSGVPLSQYSREQRVRMALTDLGPTFIKLGQILAARPDLVGPKLGNELKRLRADVAPDDIEKVRATLTKELGEGYLDAFQYIDPKPLATASIGQVHRATLNDGRCVVIKVMRADIEKTMRQDMDVLAGVAQLAERVDTFAAWGPCQMANQLSTMLQRELDFGRERQNLEFFAEMLSSRSDEVAIPKPVRTLCTKRVLVMDELVGQTLSTFLHEPLNEWRHELTTESESAEKQISQPLDTEDGGHQQCKQRLAEIIASIYLTMIFDEGVFHADPHLGNLLLLDDGRLGILDFGMVGRIDETLRESIEEMMGCIARGDQNRLTRLIRRIGDAPPTLDESALAIDAAEYISTFGRQSLGDFDLTGALNELSDMLHRHAIKLPNQSALLLKMLISLEGTLRELGASFDSMQVVHTFVRKSMLSRLSPRRRIRQARRIYMEAENFLEIAPDEVLNLIQQARRGEVRMILEHQRIGPTVNRMVLGLMASAVFLGSSLMLAMNVPPVLFRETSFLGIQNMSLLGLIGVVGSVAVMMWLLIAINRSGHLTRNNDD</sequence>
<feature type="region of interest" description="Disordered" evidence="2">
    <location>
        <begin position="268"/>
        <end position="289"/>
    </location>
</feature>
<evidence type="ECO:0000256" key="3">
    <source>
        <dbReference type="SAM" id="Phobius"/>
    </source>
</evidence>
<dbReference type="GO" id="GO:0005524">
    <property type="term" value="F:ATP binding"/>
    <property type="evidence" value="ECO:0007669"/>
    <property type="project" value="InterPro"/>
</dbReference>
<dbReference type="Proteomes" id="UP000315010">
    <property type="component" value="Unassembled WGS sequence"/>
</dbReference>